<reference evidence="1 2" key="1">
    <citation type="journal article" date="2023" name="Sci. Data">
        <title>Genome assembly of the Korean intertidal mud-creeper Batillaria attramentaria.</title>
        <authorList>
            <person name="Patra A.K."/>
            <person name="Ho P.T."/>
            <person name="Jun S."/>
            <person name="Lee S.J."/>
            <person name="Kim Y."/>
            <person name="Won Y.J."/>
        </authorList>
    </citation>
    <scope>NUCLEOTIDE SEQUENCE [LARGE SCALE GENOMIC DNA]</scope>
    <source>
        <strain evidence="1">Wonlab-2016</strain>
    </source>
</reference>
<keyword evidence="2" id="KW-1185">Reference proteome</keyword>
<sequence length="126" mass="13684">MKPLCYSQQVTVTGSSCSLSRTLDRIEKRKTKQKQICDSGGYCGIRRLTRASQSLQIATGRESEDFSASKSSGECRVDSALFCSDYTYTGTVPSSNPNKAPASLQSLGAAEGNEPMMVIERRILFG</sequence>
<protein>
    <submittedName>
        <fullName evidence="1">Uncharacterized protein</fullName>
    </submittedName>
</protein>
<proteinExistence type="predicted"/>
<accession>A0ABD0LI52</accession>
<name>A0ABD0LI52_9CAEN</name>
<organism evidence="1 2">
    <name type="scientific">Batillaria attramentaria</name>
    <dbReference type="NCBI Taxonomy" id="370345"/>
    <lineage>
        <taxon>Eukaryota</taxon>
        <taxon>Metazoa</taxon>
        <taxon>Spiralia</taxon>
        <taxon>Lophotrochozoa</taxon>
        <taxon>Mollusca</taxon>
        <taxon>Gastropoda</taxon>
        <taxon>Caenogastropoda</taxon>
        <taxon>Sorbeoconcha</taxon>
        <taxon>Cerithioidea</taxon>
        <taxon>Batillariidae</taxon>
        <taxon>Batillaria</taxon>
    </lineage>
</organism>
<dbReference type="PROSITE" id="PS51257">
    <property type="entry name" value="PROKAR_LIPOPROTEIN"/>
    <property type="match status" value="1"/>
</dbReference>
<evidence type="ECO:0000313" key="1">
    <source>
        <dbReference type="EMBL" id="KAK7499088.1"/>
    </source>
</evidence>
<gene>
    <name evidence="1" type="ORF">BaRGS_00009635</name>
</gene>
<evidence type="ECO:0000313" key="2">
    <source>
        <dbReference type="Proteomes" id="UP001519460"/>
    </source>
</evidence>
<dbReference type="AlphaFoldDB" id="A0ABD0LI52"/>
<dbReference type="EMBL" id="JACVVK020000046">
    <property type="protein sequence ID" value="KAK7499088.1"/>
    <property type="molecule type" value="Genomic_DNA"/>
</dbReference>
<dbReference type="Proteomes" id="UP001519460">
    <property type="component" value="Unassembled WGS sequence"/>
</dbReference>
<comment type="caution">
    <text evidence="1">The sequence shown here is derived from an EMBL/GenBank/DDBJ whole genome shotgun (WGS) entry which is preliminary data.</text>
</comment>